<dbReference type="EMBL" id="MU393498">
    <property type="protein sequence ID" value="KAI4863710.1"/>
    <property type="molecule type" value="Genomic_DNA"/>
</dbReference>
<evidence type="ECO:0000313" key="1">
    <source>
        <dbReference type="EMBL" id="KAI4863710.1"/>
    </source>
</evidence>
<protein>
    <submittedName>
        <fullName evidence="1">Alpha/beta-hydrolase</fullName>
    </submittedName>
</protein>
<accession>A0ACB9YW92</accession>
<sequence>MEVISKCFEAPGESGSKAVIATTIVTTITLISLARFALWPRKRAVIPGPLTTSIPKLSKDEVDSIPYKDDFFPGARDVVTPYGNIRVYEFGPEDGRKVLFIHGISTSCMTLKDIAIPLAENGCRVMLYDLFGRGFSDAPGDLPYDTRLFVTQILLVLASSPLSWTGKNGLNVIGYSLGGGIAANFAATFPDMVETLILLAPAGLIRPENFGRLSRLVFTSGVIPERVLAWLTKHRLRQPIASAVSKKIKKAAASLTQSGGKENYVDVAVQEAVDPVDEPPETPFELEVIRYVHWALDFHRGFVQAFMSTIRYAPLLDQHDYWRQLAARKPGTTAVLLGEGDNLVQKDDYAEDALPLLGGAGNVFWRVVPGSHNFPFTHAPDALERIYEFWGALSK</sequence>
<organism evidence="1 2">
    <name type="scientific">Hypoxylon rubiginosum</name>
    <dbReference type="NCBI Taxonomy" id="110542"/>
    <lineage>
        <taxon>Eukaryota</taxon>
        <taxon>Fungi</taxon>
        <taxon>Dikarya</taxon>
        <taxon>Ascomycota</taxon>
        <taxon>Pezizomycotina</taxon>
        <taxon>Sordariomycetes</taxon>
        <taxon>Xylariomycetidae</taxon>
        <taxon>Xylariales</taxon>
        <taxon>Hypoxylaceae</taxon>
        <taxon>Hypoxylon</taxon>
    </lineage>
</organism>
<name>A0ACB9YW92_9PEZI</name>
<reference evidence="1 2" key="1">
    <citation type="journal article" date="2022" name="New Phytol.">
        <title>Ecological generalism drives hyperdiversity of secondary metabolite gene clusters in xylarialean endophytes.</title>
        <authorList>
            <person name="Franco M.E.E."/>
            <person name="Wisecaver J.H."/>
            <person name="Arnold A.E."/>
            <person name="Ju Y.M."/>
            <person name="Slot J.C."/>
            <person name="Ahrendt S."/>
            <person name="Moore L.P."/>
            <person name="Eastman K.E."/>
            <person name="Scott K."/>
            <person name="Konkel Z."/>
            <person name="Mondo S.J."/>
            <person name="Kuo A."/>
            <person name="Hayes R.D."/>
            <person name="Haridas S."/>
            <person name="Andreopoulos B."/>
            <person name="Riley R."/>
            <person name="LaButti K."/>
            <person name="Pangilinan J."/>
            <person name="Lipzen A."/>
            <person name="Amirebrahimi M."/>
            <person name="Yan J."/>
            <person name="Adam C."/>
            <person name="Keymanesh K."/>
            <person name="Ng V."/>
            <person name="Louie K."/>
            <person name="Northen T."/>
            <person name="Drula E."/>
            <person name="Henrissat B."/>
            <person name="Hsieh H.M."/>
            <person name="Youens-Clark K."/>
            <person name="Lutzoni F."/>
            <person name="Miadlikowska J."/>
            <person name="Eastwood D.C."/>
            <person name="Hamelin R.C."/>
            <person name="Grigoriev I.V."/>
            <person name="U'Ren J.M."/>
        </authorList>
    </citation>
    <scope>NUCLEOTIDE SEQUENCE [LARGE SCALE GENOMIC DNA]</scope>
    <source>
        <strain evidence="1 2">CBS 119005</strain>
    </source>
</reference>
<keyword evidence="2" id="KW-1185">Reference proteome</keyword>
<proteinExistence type="predicted"/>
<dbReference type="Proteomes" id="UP001497700">
    <property type="component" value="Unassembled WGS sequence"/>
</dbReference>
<evidence type="ECO:0000313" key="2">
    <source>
        <dbReference type="Proteomes" id="UP001497700"/>
    </source>
</evidence>
<gene>
    <name evidence="1" type="ORF">F4820DRAFT_459292</name>
</gene>
<comment type="caution">
    <text evidence="1">The sequence shown here is derived from an EMBL/GenBank/DDBJ whole genome shotgun (WGS) entry which is preliminary data.</text>
</comment>